<dbReference type="InterPro" id="IPR050641">
    <property type="entry name" value="RIFMO-like"/>
</dbReference>
<evidence type="ECO:0000259" key="5">
    <source>
        <dbReference type="Pfam" id="PF01494"/>
    </source>
</evidence>
<gene>
    <name evidence="7" type="ORF">LTR24_006706</name>
</gene>
<dbReference type="SUPFAM" id="SSF51905">
    <property type="entry name" value="FAD/NAD(P)-binding domain"/>
    <property type="match status" value="1"/>
</dbReference>
<organism evidence="7 8">
    <name type="scientific">Lithohypha guttulata</name>
    <dbReference type="NCBI Taxonomy" id="1690604"/>
    <lineage>
        <taxon>Eukaryota</taxon>
        <taxon>Fungi</taxon>
        <taxon>Dikarya</taxon>
        <taxon>Ascomycota</taxon>
        <taxon>Pezizomycotina</taxon>
        <taxon>Eurotiomycetes</taxon>
        <taxon>Chaetothyriomycetidae</taxon>
        <taxon>Chaetothyriales</taxon>
        <taxon>Trichomeriaceae</taxon>
        <taxon>Lithohypha</taxon>
    </lineage>
</organism>
<evidence type="ECO:0000256" key="2">
    <source>
        <dbReference type="ARBA" id="ARBA00022630"/>
    </source>
</evidence>
<evidence type="ECO:0000313" key="7">
    <source>
        <dbReference type="EMBL" id="KAK5087437.1"/>
    </source>
</evidence>
<feature type="domain" description="FAD-binding" evidence="5">
    <location>
        <begin position="49"/>
        <end position="437"/>
    </location>
</feature>
<dbReference type="InterPro" id="IPR038220">
    <property type="entry name" value="PHOX_C_sf"/>
</dbReference>
<keyword evidence="2" id="KW-0285">Flavoprotein</keyword>
<protein>
    <submittedName>
        <fullName evidence="7">Uncharacterized protein</fullName>
    </submittedName>
</protein>
<dbReference type="InterPro" id="IPR002938">
    <property type="entry name" value="FAD-bd"/>
</dbReference>
<feature type="domain" description="Phenol hydroxylase-like C-terminal dimerisation" evidence="6">
    <location>
        <begin position="469"/>
        <end position="636"/>
    </location>
</feature>
<dbReference type="Pfam" id="PF07976">
    <property type="entry name" value="Phe_hydrox_dim"/>
    <property type="match status" value="1"/>
</dbReference>
<comment type="caution">
    <text evidence="7">The sequence shown here is derived from an EMBL/GenBank/DDBJ whole genome shotgun (WGS) entry which is preliminary data.</text>
</comment>
<dbReference type="PANTHER" id="PTHR43004:SF15">
    <property type="entry name" value="MONOOXYGENASE, PUTATIVE (AFU_ORTHOLOGUE AFUA_6G03030)-RELATED"/>
    <property type="match status" value="1"/>
</dbReference>
<dbReference type="InterPro" id="IPR036249">
    <property type="entry name" value="Thioredoxin-like_sf"/>
</dbReference>
<proteinExistence type="inferred from homology"/>
<dbReference type="Pfam" id="PF01494">
    <property type="entry name" value="FAD_binding_3"/>
    <property type="match status" value="1"/>
</dbReference>
<evidence type="ECO:0000256" key="4">
    <source>
        <dbReference type="ARBA" id="ARBA00023002"/>
    </source>
</evidence>
<dbReference type="PANTHER" id="PTHR43004">
    <property type="entry name" value="TRK SYSTEM POTASSIUM UPTAKE PROTEIN"/>
    <property type="match status" value="1"/>
</dbReference>
<dbReference type="InterPro" id="IPR036188">
    <property type="entry name" value="FAD/NAD-bd_sf"/>
</dbReference>
<dbReference type="Gene3D" id="3.30.9.10">
    <property type="entry name" value="D-Amino Acid Oxidase, subunit A, domain 2"/>
    <property type="match status" value="1"/>
</dbReference>
<accession>A0ABR0K702</accession>
<name>A0ABR0K702_9EURO</name>
<evidence type="ECO:0000256" key="3">
    <source>
        <dbReference type="ARBA" id="ARBA00022827"/>
    </source>
</evidence>
<comment type="similarity">
    <text evidence="1">Belongs to the PheA/TfdB FAD monooxygenase family.</text>
</comment>
<sequence>MTDLSEEFEVSARWAEKYCYSKAWPLPRLSAPAPFNGCGSVASESDERYEVVVSGAGPAGLFLTLLLARYGLSDESVLCVDAKARRTELGHADGINARTVEILATLGLEHVFLKDGREFTGTAVWHRRASGGLERTESRPFFFSPARYGQCYGIHQGRFEQSLSNDLAQYVEHGHGVQYGSEVVEAMLDENDPEYPVVVKIRAGGEVRTVRTKYLVGADGAHSAVRRAFDIEMQGDSTDEIWGVIDFVPDTDFPDIRRIVRFFHENDAHKMDGLLIPREKLSNGDYLCRMYVDMSSGAERDNVVVVGDESRDGIRRKKAEIKKTHILERAAQSVAPYNLGVKAGTNAIWWATYSVGQRLAEKFIVDDSAGHPRVFLIGDACHSHSPRQGQGLNISTQDAYYLSWRLAYGLNGLSPDPTTLLQSYEDERRAWAERVVTSDKRWNDGSLPFYDMFTEMREQVLGCGVEEKPSLLTSEKNEAVAWQGRDLLGGVLRTGRRLFNVKVTRWADGTLLDLHEDFPSDGRYRILVLAGSDFPKGRSRRAIESACALTAQYVGVLEEVVLQPKPDTGFEWSDMPAELKQQAEMRLHTASQDVYETYGVSPDHGALALVRPDGIVGVTTALEGVDEIERMLQRVLKVPSLETTEAVTR</sequence>
<keyword evidence="3" id="KW-0274">FAD</keyword>
<dbReference type="SUPFAM" id="SSF54373">
    <property type="entry name" value="FAD-linked reductases, C-terminal domain"/>
    <property type="match status" value="1"/>
</dbReference>
<dbReference type="Proteomes" id="UP001345013">
    <property type="component" value="Unassembled WGS sequence"/>
</dbReference>
<dbReference type="CDD" id="cd02979">
    <property type="entry name" value="PHOX_C"/>
    <property type="match status" value="1"/>
</dbReference>
<keyword evidence="4" id="KW-0560">Oxidoreductase</keyword>
<keyword evidence="8" id="KW-1185">Reference proteome</keyword>
<dbReference type="InterPro" id="IPR012941">
    <property type="entry name" value="Phe_hydrox_C_dim_dom"/>
</dbReference>
<dbReference type="PRINTS" id="PR00420">
    <property type="entry name" value="RNGMNOXGNASE"/>
</dbReference>
<reference evidence="7 8" key="1">
    <citation type="submission" date="2023-08" db="EMBL/GenBank/DDBJ databases">
        <title>Black Yeasts Isolated from many extreme environments.</title>
        <authorList>
            <person name="Coleine C."/>
            <person name="Stajich J.E."/>
            <person name="Selbmann L."/>
        </authorList>
    </citation>
    <scope>NUCLEOTIDE SEQUENCE [LARGE SCALE GENOMIC DNA]</scope>
    <source>
        <strain evidence="7 8">CCFEE 5885</strain>
    </source>
</reference>
<dbReference type="Gene3D" id="3.50.50.60">
    <property type="entry name" value="FAD/NAD(P)-binding domain"/>
    <property type="match status" value="1"/>
</dbReference>
<dbReference type="Gene3D" id="3.40.30.20">
    <property type="match status" value="1"/>
</dbReference>
<dbReference type="SUPFAM" id="SSF52833">
    <property type="entry name" value="Thioredoxin-like"/>
    <property type="match status" value="1"/>
</dbReference>
<evidence type="ECO:0000256" key="1">
    <source>
        <dbReference type="ARBA" id="ARBA00007801"/>
    </source>
</evidence>
<dbReference type="EMBL" id="JAVRRG010000090">
    <property type="protein sequence ID" value="KAK5087437.1"/>
    <property type="molecule type" value="Genomic_DNA"/>
</dbReference>
<evidence type="ECO:0000313" key="8">
    <source>
        <dbReference type="Proteomes" id="UP001345013"/>
    </source>
</evidence>
<evidence type="ECO:0000259" key="6">
    <source>
        <dbReference type="Pfam" id="PF07976"/>
    </source>
</evidence>